<proteinExistence type="predicted"/>
<sequence length="391" mass="42804">MISPKRRDRETVPCDFCHEQIAILYCRADSAKLCLFCDQQVHSANALSRKHLRSQICDNCGSEPVSVRCSTDNLVLCQECDWDAHGSCSVSAAHDRNPIEGFSGCPSALELAMAWGFDIEDKKPQFNLESVSNWAFQESINNLNGDGHIDSWMYKAIPPVTMQDLMVPNENGGIYGSENLGEMVKGLKRQSLTCGKQKQVILRQLMELYKSDLVDGGGGGFGGGGGGGEDLVPGTPHRRGCGWQGNVEGCGLEDVGAGDANVANQSVQRQLQPQQNTPFTSLLMMNSQVDFKGSDRIIDGDMLWDSKPIDHRTQIWDFNLGRLRGHEESGSLEAEYGGSDSVFMMKSYGELLKEASLETTKGLGEIYKMNSSTAHADITAFNVSHFDSGDR</sequence>
<dbReference type="PROSITE" id="PS50119">
    <property type="entry name" value="ZF_BBOX"/>
    <property type="match status" value="2"/>
</dbReference>
<keyword evidence="2 4" id="KW-0863">Zinc-finger</keyword>
<accession>A0ABC8UE79</accession>
<protein>
    <recommendedName>
        <fullName evidence="5">B box-type domain-containing protein</fullName>
    </recommendedName>
</protein>
<dbReference type="CDD" id="cd19821">
    <property type="entry name" value="Bbox1_BBX-like"/>
    <property type="match status" value="1"/>
</dbReference>
<dbReference type="InterPro" id="IPR049808">
    <property type="entry name" value="CONSTANS-like_Bbox1"/>
</dbReference>
<evidence type="ECO:0000256" key="3">
    <source>
        <dbReference type="ARBA" id="ARBA00022833"/>
    </source>
</evidence>
<evidence type="ECO:0000313" key="6">
    <source>
        <dbReference type="EMBL" id="CAK9179058.1"/>
    </source>
</evidence>
<dbReference type="Pfam" id="PF00643">
    <property type="entry name" value="zf-B_box"/>
    <property type="match status" value="1"/>
</dbReference>
<keyword evidence="3" id="KW-0862">Zinc</keyword>
<feature type="domain" description="B box-type" evidence="5">
    <location>
        <begin position="9"/>
        <end position="56"/>
    </location>
</feature>
<keyword evidence="7" id="KW-1185">Reference proteome</keyword>
<dbReference type="GO" id="GO:0008270">
    <property type="term" value="F:zinc ion binding"/>
    <property type="evidence" value="ECO:0007669"/>
    <property type="project" value="UniProtKB-KW"/>
</dbReference>
<evidence type="ECO:0000256" key="4">
    <source>
        <dbReference type="PROSITE-ProRule" id="PRU00024"/>
    </source>
</evidence>
<dbReference type="InterPro" id="IPR000315">
    <property type="entry name" value="Znf_B-box"/>
</dbReference>
<dbReference type="SMART" id="SM00336">
    <property type="entry name" value="BBOX"/>
    <property type="match status" value="2"/>
</dbReference>
<dbReference type="AlphaFoldDB" id="A0ABC8UE79"/>
<comment type="caution">
    <text evidence="6">The sequence shown here is derived from an EMBL/GenBank/DDBJ whole genome shotgun (WGS) entry which is preliminary data.</text>
</comment>
<gene>
    <name evidence="6" type="ORF">ILEXP_LOCUS48996</name>
</gene>
<organism evidence="6 7">
    <name type="scientific">Ilex paraguariensis</name>
    <name type="common">yerba mate</name>
    <dbReference type="NCBI Taxonomy" id="185542"/>
    <lineage>
        <taxon>Eukaryota</taxon>
        <taxon>Viridiplantae</taxon>
        <taxon>Streptophyta</taxon>
        <taxon>Embryophyta</taxon>
        <taxon>Tracheophyta</taxon>
        <taxon>Spermatophyta</taxon>
        <taxon>Magnoliopsida</taxon>
        <taxon>eudicotyledons</taxon>
        <taxon>Gunneridae</taxon>
        <taxon>Pentapetalae</taxon>
        <taxon>asterids</taxon>
        <taxon>campanulids</taxon>
        <taxon>Aquifoliales</taxon>
        <taxon>Aquifoliaceae</taxon>
        <taxon>Ilex</taxon>
    </lineage>
</organism>
<dbReference type="PANTHER" id="PTHR31717:SF45">
    <property type="entry name" value="ZINC FINGER PROTEIN CONSTANS-LIKE 14-RELATED"/>
    <property type="match status" value="1"/>
</dbReference>
<evidence type="ECO:0000313" key="7">
    <source>
        <dbReference type="Proteomes" id="UP001642360"/>
    </source>
</evidence>
<evidence type="ECO:0000256" key="2">
    <source>
        <dbReference type="ARBA" id="ARBA00022771"/>
    </source>
</evidence>
<dbReference type="EMBL" id="CAUOFW020007391">
    <property type="protein sequence ID" value="CAK9179058.1"/>
    <property type="molecule type" value="Genomic_DNA"/>
</dbReference>
<keyword evidence="1" id="KW-0479">Metal-binding</keyword>
<reference evidence="6 7" key="1">
    <citation type="submission" date="2024-02" db="EMBL/GenBank/DDBJ databases">
        <authorList>
            <person name="Vignale AGUSTIN F."/>
            <person name="Sosa J E."/>
            <person name="Modenutti C."/>
        </authorList>
    </citation>
    <scope>NUCLEOTIDE SEQUENCE [LARGE SCALE GENOMIC DNA]</scope>
</reference>
<name>A0ABC8UE79_9AQUA</name>
<evidence type="ECO:0000259" key="5">
    <source>
        <dbReference type="PROSITE" id="PS50119"/>
    </source>
</evidence>
<feature type="domain" description="B box-type" evidence="5">
    <location>
        <begin position="52"/>
        <end position="99"/>
    </location>
</feature>
<evidence type="ECO:0000256" key="1">
    <source>
        <dbReference type="ARBA" id="ARBA00022723"/>
    </source>
</evidence>
<dbReference type="PANTHER" id="PTHR31717">
    <property type="entry name" value="ZINC FINGER PROTEIN CONSTANS-LIKE 10"/>
    <property type="match status" value="1"/>
</dbReference>
<dbReference type="Proteomes" id="UP001642360">
    <property type="component" value="Unassembled WGS sequence"/>
</dbReference>